<feature type="domain" description="NTF2" evidence="2">
    <location>
        <begin position="498"/>
        <end position="620"/>
    </location>
</feature>
<dbReference type="InterPro" id="IPR032710">
    <property type="entry name" value="NTF2-like_dom_sf"/>
</dbReference>
<dbReference type="SUPFAM" id="SSF54427">
    <property type="entry name" value="NTF2-like"/>
    <property type="match status" value="1"/>
</dbReference>
<dbReference type="Gene3D" id="3.10.450.50">
    <property type="match status" value="1"/>
</dbReference>
<dbReference type="InterPro" id="IPR018222">
    <property type="entry name" value="Nuclear_transport_factor_2_euk"/>
</dbReference>
<feature type="compositionally biased region" description="Polar residues" evidence="1">
    <location>
        <begin position="416"/>
        <end position="429"/>
    </location>
</feature>
<feature type="compositionally biased region" description="Low complexity" evidence="1">
    <location>
        <begin position="191"/>
        <end position="221"/>
    </location>
</feature>
<dbReference type="PROSITE" id="PS50177">
    <property type="entry name" value="NTF2_DOMAIN"/>
    <property type="match status" value="1"/>
</dbReference>
<feature type="compositionally biased region" description="Polar residues" evidence="1">
    <location>
        <begin position="316"/>
        <end position="327"/>
    </location>
</feature>
<feature type="compositionally biased region" description="Polar residues" evidence="1">
    <location>
        <begin position="378"/>
        <end position="388"/>
    </location>
</feature>
<dbReference type="Pfam" id="PF22602">
    <property type="entry name" value="NXF_NTF2"/>
    <property type="match status" value="1"/>
</dbReference>
<evidence type="ECO:0000313" key="3">
    <source>
        <dbReference type="EMBL" id="EMD38988.1"/>
    </source>
</evidence>
<dbReference type="HOGENOM" id="CLU_424506_0_0_1"/>
<name>M2QPM0_CERS8</name>
<accession>M2QPM0</accession>
<evidence type="ECO:0000259" key="2">
    <source>
        <dbReference type="PROSITE" id="PS50177"/>
    </source>
</evidence>
<evidence type="ECO:0000256" key="1">
    <source>
        <dbReference type="SAM" id="MobiDB-lite"/>
    </source>
</evidence>
<evidence type="ECO:0000313" key="4">
    <source>
        <dbReference type="Proteomes" id="UP000016930"/>
    </source>
</evidence>
<dbReference type="Proteomes" id="UP000016930">
    <property type="component" value="Unassembled WGS sequence"/>
</dbReference>
<feature type="region of interest" description="Disordered" evidence="1">
    <location>
        <begin position="1"/>
        <end position="225"/>
    </location>
</feature>
<feature type="region of interest" description="Disordered" evidence="1">
    <location>
        <begin position="286"/>
        <end position="444"/>
    </location>
</feature>
<protein>
    <recommendedName>
        <fullName evidence="2">NTF2 domain-containing protein</fullName>
    </recommendedName>
</protein>
<gene>
    <name evidence="3" type="ORF">CERSUDRAFT_112699</name>
</gene>
<feature type="compositionally biased region" description="Polar residues" evidence="1">
    <location>
        <begin position="157"/>
        <end position="171"/>
    </location>
</feature>
<organism evidence="3 4">
    <name type="scientific">Ceriporiopsis subvermispora (strain B)</name>
    <name type="common">White-rot fungus</name>
    <name type="synonym">Gelatoporia subvermispora</name>
    <dbReference type="NCBI Taxonomy" id="914234"/>
    <lineage>
        <taxon>Eukaryota</taxon>
        <taxon>Fungi</taxon>
        <taxon>Dikarya</taxon>
        <taxon>Basidiomycota</taxon>
        <taxon>Agaricomycotina</taxon>
        <taxon>Agaricomycetes</taxon>
        <taxon>Polyporales</taxon>
        <taxon>Gelatoporiaceae</taxon>
        <taxon>Gelatoporia</taxon>
    </lineage>
</organism>
<feature type="compositionally biased region" description="Low complexity" evidence="1">
    <location>
        <begin position="23"/>
        <end position="39"/>
    </location>
</feature>
<feature type="compositionally biased region" description="Pro residues" evidence="1">
    <location>
        <begin position="60"/>
        <end position="69"/>
    </location>
</feature>
<dbReference type="InterPro" id="IPR002075">
    <property type="entry name" value="NTF2_dom"/>
</dbReference>
<reference evidence="3 4" key="1">
    <citation type="journal article" date="2012" name="Proc. Natl. Acad. Sci. U.S.A.">
        <title>Comparative genomics of Ceriporiopsis subvermispora and Phanerochaete chrysosporium provide insight into selective ligninolysis.</title>
        <authorList>
            <person name="Fernandez-Fueyo E."/>
            <person name="Ruiz-Duenas F.J."/>
            <person name="Ferreira P."/>
            <person name="Floudas D."/>
            <person name="Hibbett D.S."/>
            <person name="Canessa P."/>
            <person name="Larrondo L.F."/>
            <person name="James T.Y."/>
            <person name="Seelenfreund D."/>
            <person name="Lobos S."/>
            <person name="Polanco R."/>
            <person name="Tello M."/>
            <person name="Honda Y."/>
            <person name="Watanabe T."/>
            <person name="Watanabe T."/>
            <person name="Ryu J.S."/>
            <person name="Kubicek C.P."/>
            <person name="Schmoll M."/>
            <person name="Gaskell J."/>
            <person name="Hammel K.E."/>
            <person name="St John F.J."/>
            <person name="Vanden Wymelenberg A."/>
            <person name="Sabat G."/>
            <person name="Splinter BonDurant S."/>
            <person name="Syed K."/>
            <person name="Yadav J.S."/>
            <person name="Doddapaneni H."/>
            <person name="Subramanian V."/>
            <person name="Lavin J.L."/>
            <person name="Oguiza J.A."/>
            <person name="Perez G."/>
            <person name="Pisabarro A.G."/>
            <person name="Ramirez L."/>
            <person name="Santoyo F."/>
            <person name="Master E."/>
            <person name="Coutinho P.M."/>
            <person name="Henrissat B."/>
            <person name="Lombard V."/>
            <person name="Magnuson J.K."/>
            <person name="Kuees U."/>
            <person name="Hori C."/>
            <person name="Igarashi K."/>
            <person name="Samejima M."/>
            <person name="Held B.W."/>
            <person name="Barry K.W."/>
            <person name="LaButti K.M."/>
            <person name="Lapidus A."/>
            <person name="Lindquist E.A."/>
            <person name="Lucas S.M."/>
            <person name="Riley R."/>
            <person name="Salamov A.A."/>
            <person name="Hoffmeister D."/>
            <person name="Schwenk D."/>
            <person name="Hadar Y."/>
            <person name="Yarden O."/>
            <person name="de Vries R.P."/>
            <person name="Wiebenga A."/>
            <person name="Stenlid J."/>
            <person name="Eastwood D."/>
            <person name="Grigoriev I.V."/>
            <person name="Berka R.M."/>
            <person name="Blanchette R.A."/>
            <person name="Kersten P."/>
            <person name="Martinez A.T."/>
            <person name="Vicuna R."/>
            <person name="Cullen D."/>
        </authorList>
    </citation>
    <scope>NUCLEOTIDE SEQUENCE [LARGE SCALE GENOMIC DNA]</scope>
    <source>
        <strain evidence="3 4">B</strain>
    </source>
</reference>
<proteinExistence type="predicted"/>
<dbReference type="EMBL" id="KB445794">
    <property type="protein sequence ID" value="EMD38988.1"/>
    <property type="molecule type" value="Genomic_DNA"/>
</dbReference>
<sequence length="645" mass="68682">MSFRTLPGGNPSSRRSTLDRLSDASSASSRPTAAVAAPAHSEDLQPNEGVRKRRAGMPPSVSPAAPPQQPQGKGVRGQGAAGRGREGWDNMSGPRFTAIRAPAIPQGNGNVDVEMSRDEKHSVMNLADAINSGAGGPAKSPARPRKRRRIVRPNRPTESSAELSHNSGAHSSSRDGKSTHIGGHESKNGRPGLLAPAAVGAGKVKQERSPSPALLPAARPATEGSARFAPLPRECKSSVSGYQGHRQRWIKGETLKLHAKGLKVERIFVRDDGMVIDWTSPTPVMSDTLLPAPPPVPGSVPEESPVPSSAHGASEPSDSVPDSTASGGLSRDMRTVSIDGATDVPAPVSPPTNKRDKGKGTEVPSRVLEPPPPAVVSQPGSTLSNSVDSVERLLSPDAMDIDQNTPQVPLPRSLNPPRTSPQTAGSSIVATEKAAERNTQAVRDHATLDARTTAAATSESPAPIASSARAGSALPQKMEPVAEVLVDDFVDKDEIEDAALAFLRKYITTFDKDRATLAPAYSHEAIFSIQSVDHNAPSRLRQLSPNRLRHGRMDILAEILSLPERHAFTGPEPTNVSYDVSFLGHGLGVLLLVFSAPRIEGTVQYMHDERFVLRPREWNDEDRATEGLWPMVAVCHQITLRKLPP</sequence>
<dbReference type="OrthoDB" id="3265156at2759"/>
<keyword evidence="4" id="KW-1185">Reference proteome</keyword>
<dbReference type="AlphaFoldDB" id="M2QPM0"/>
<feature type="compositionally biased region" description="Basic residues" evidence="1">
    <location>
        <begin position="142"/>
        <end position="152"/>
    </location>
</feature>
<feature type="compositionally biased region" description="Low complexity" evidence="1">
    <location>
        <begin position="299"/>
        <end position="310"/>
    </location>
</feature>
<feature type="compositionally biased region" description="Basic and acidic residues" evidence="1">
    <location>
        <begin position="172"/>
        <end position="188"/>
    </location>
</feature>